<evidence type="ECO:0000256" key="1">
    <source>
        <dbReference type="ARBA" id="ARBA00000798"/>
    </source>
</evidence>
<dbReference type="InterPro" id="IPR001683">
    <property type="entry name" value="PX_dom"/>
</dbReference>
<reference evidence="6" key="1">
    <citation type="journal article" date="2020" name="Fungal Divers.">
        <title>Resolving the Mortierellaceae phylogeny through synthesis of multi-gene phylogenetics and phylogenomics.</title>
        <authorList>
            <person name="Vandepol N."/>
            <person name="Liber J."/>
            <person name="Desiro A."/>
            <person name="Na H."/>
            <person name="Kennedy M."/>
            <person name="Barry K."/>
            <person name="Grigoriev I.V."/>
            <person name="Miller A.N."/>
            <person name="O'Donnell K."/>
            <person name="Stajich J.E."/>
            <person name="Bonito G."/>
        </authorList>
    </citation>
    <scope>NUCLEOTIDE SEQUENCE</scope>
    <source>
        <strain evidence="6">NVP1</strain>
    </source>
</reference>
<dbReference type="Gene3D" id="3.30.1520.10">
    <property type="entry name" value="Phox-like domain"/>
    <property type="match status" value="1"/>
</dbReference>
<dbReference type="GO" id="GO:0004630">
    <property type="term" value="F:phospholipase D activity"/>
    <property type="evidence" value="ECO:0007669"/>
    <property type="project" value="UniProtKB-EC"/>
</dbReference>
<feature type="compositionally biased region" description="Polar residues" evidence="4">
    <location>
        <begin position="41"/>
        <end position="54"/>
    </location>
</feature>
<dbReference type="AlphaFoldDB" id="A0A9P5VJE9"/>
<evidence type="ECO:0000256" key="2">
    <source>
        <dbReference type="ARBA" id="ARBA00022737"/>
    </source>
</evidence>
<keyword evidence="2" id="KW-0677">Repeat</keyword>
<proteinExistence type="predicted"/>
<feature type="domain" description="PX" evidence="5">
    <location>
        <begin position="269"/>
        <end position="396"/>
    </location>
</feature>
<feature type="compositionally biased region" description="Basic and acidic residues" evidence="4">
    <location>
        <begin position="29"/>
        <end position="39"/>
    </location>
</feature>
<keyword evidence="3" id="KW-0443">Lipid metabolism</keyword>
<evidence type="ECO:0000313" key="7">
    <source>
        <dbReference type="Proteomes" id="UP000696485"/>
    </source>
</evidence>
<keyword evidence="7" id="KW-1185">Reference proteome</keyword>
<feature type="region of interest" description="Disordered" evidence="4">
    <location>
        <begin position="73"/>
        <end position="179"/>
    </location>
</feature>
<dbReference type="PANTHER" id="PTHR18896">
    <property type="entry name" value="PHOSPHOLIPASE D"/>
    <property type="match status" value="1"/>
</dbReference>
<evidence type="ECO:0000313" key="6">
    <source>
        <dbReference type="EMBL" id="KAF9327519.1"/>
    </source>
</evidence>
<protein>
    <submittedName>
        <fullName evidence="6">Phospholipase D1</fullName>
    </submittedName>
</protein>
<feature type="compositionally biased region" description="Polar residues" evidence="4">
    <location>
        <begin position="86"/>
        <end position="105"/>
    </location>
</feature>
<gene>
    <name evidence="6" type="primary">SPO14_2</name>
    <name evidence="6" type="ORF">BG006_009182</name>
</gene>
<name>A0A9P5VJE9_9FUNG</name>
<dbReference type="Pfam" id="PF00787">
    <property type="entry name" value="PX"/>
    <property type="match status" value="1"/>
</dbReference>
<feature type="non-terminal residue" evidence="6">
    <location>
        <position position="1"/>
    </location>
</feature>
<dbReference type="GO" id="GO:0035091">
    <property type="term" value="F:phosphatidylinositol binding"/>
    <property type="evidence" value="ECO:0007669"/>
    <property type="project" value="InterPro"/>
</dbReference>
<organism evidence="6 7">
    <name type="scientific">Podila minutissima</name>
    <dbReference type="NCBI Taxonomy" id="64525"/>
    <lineage>
        <taxon>Eukaryota</taxon>
        <taxon>Fungi</taxon>
        <taxon>Fungi incertae sedis</taxon>
        <taxon>Mucoromycota</taxon>
        <taxon>Mortierellomycotina</taxon>
        <taxon>Mortierellomycetes</taxon>
        <taxon>Mortierellales</taxon>
        <taxon>Mortierellaceae</taxon>
        <taxon>Podila</taxon>
    </lineage>
</organism>
<comment type="catalytic activity">
    <reaction evidence="1">
        <text>a 1,2-diacyl-sn-glycero-3-phosphocholine + H2O = a 1,2-diacyl-sn-glycero-3-phosphate + choline + H(+)</text>
        <dbReference type="Rhea" id="RHEA:14445"/>
        <dbReference type="ChEBI" id="CHEBI:15354"/>
        <dbReference type="ChEBI" id="CHEBI:15377"/>
        <dbReference type="ChEBI" id="CHEBI:15378"/>
        <dbReference type="ChEBI" id="CHEBI:57643"/>
        <dbReference type="ChEBI" id="CHEBI:58608"/>
        <dbReference type="EC" id="3.1.4.4"/>
    </reaction>
</comment>
<dbReference type="PANTHER" id="PTHR18896:SF76">
    <property type="entry name" value="PHOSPHOLIPASE"/>
    <property type="match status" value="1"/>
</dbReference>
<feature type="region of interest" description="Disordered" evidence="4">
    <location>
        <begin position="1"/>
        <end position="61"/>
    </location>
</feature>
<comment type="caution">
    <text evidence="6">The sequence shown here is derived from an EMBL/GenBank/DDBJ whole genome shotgun (WGS) entry which is preliminary data.</text>
</comment>
<feature type="compositionally biased region" description="Acidic residues" evidence="4">
    <location>
        <begin position="112"/>
        <end position="121"/>
    </location>
</feature>
<evidence type="ECO:0000256" key="4">
    <source>
        <dbReference type="SAM" id="MobiDB-lite"/>
    </source>
</evidence>
<dbReference type="SUPFAM" id="SSF56024">
    <property type="entry name" value="Phospholipase D/nuclease"/>
    <property type="match status" value="1"/>
</dbReference>
<dbReference type="InterPro" id="IPR015679">
    <property type="entry name" value="PLipase_D_fam"/>
</dbReference>
<dbReference type="GO" id="GO:0009395">
    <property type="term" value="P:phospholipid catabolic process"/>
    <property type="evidence" value="ECO:0007669"/>
    <property type="project" value="TreeGrafter"/>
</dbReference>
<evidence type="ECO:0000259" key="5">
    <source>
        <dbReference type="PROSITE" id="PS50195"/>
    </source>
</evidence>
<accession>A0A9P5VJE9</accession>
<feature type="compositionally biased region" description="Polar residues" evidence="4">
    <location>
        <begin position="137"/>
        <end position="154"/>
    </location>
</feature>
<dbReference type="InterPro" id="IPR036871">
    <property type="entry name" value="PX_dom_sf"/>
</dbReference>
<dbReference type="EMBL" id="JAAAUY010000656">
    <property type="protein sequence ID" value="KAF9327519.1"/>
    <property type="molecule type" value="Genomic_DNA"/>
</dbReference>
<dbReference type="PROSITE" id="PS50195">
    <property type="entry name" value="PX"/>
    <property type="match status" value="1"/>
</dbReference>
<dbReference type="Proteomes" id="UP000696485">
    <property type="component" value="Unassembled WGS sequence"/>
</dbReference>
<dbReference type="SUPFAM" id="SSF64268">
    <property type="entry name" value="PX domain"/>
    <property type="match status" value="1"/>
</dbReference>
<evidence type="ECO:0000256" key="3">
    <source>
        <dbReference type="ARBA" id="ARBA00023098"/>
    </source>
</evidence>
<sequence length="564" mass="63676">MNASETDPPLDSIAALKQDESSPQQQEEELARLAVREQDEINSQAQETPTSDTNEGPGPQRLKLASVVDRVRLAQKSDQSVDDNSENVTTAQNDTKVSGGSSSVNKIKIDNNNDDDADDDQPVLLPTTPAPQEPSALPSQTLQVPSTLSANPEITVSEGEYPQTEETDDEAGRGQGGHRHWYSTLLDQFNYHRRASSTISNSSQEPLAAYPRREESAVSHAANAFTGSTRTNNLETINFTIESLAVTGAAAPVFLYKTDEKGRRPPPILFQMLKLSVADSELDTTSKQLLFRIELQYGDIKWVIKRNLYQFYKLHLLLSAKRYAGVPKFPNQVTNAYSFARATLGFSMHEDQDTDKESNLNRRKALQGYLLQILQALNGTVVYDLYEFLEISVMSLTKDMGWKGKEGYVDTKVIDNGRTFCGLPGYHEFDKSWAILRDSYMAFSRSIDSDECWDVIMFDQKFYVEHQAHQMGLNLHHIQIGNSRQQIEIKGEHNRDMLDWTEHLKKMQNASPWVKTHRFGSFAPQREDAKVRYYVDGKDYFHAVSDAILAAKSEIYIADWWLSP</sequence>